<feature type="domain" description="Reverse transcriptase Ty1/copia-type" evidence="2">
    <location>
        <begin position="184"/>
        <end position="258"/>
    </location>
</feature>
<dbReference type="STRING" id="4096.A0A1U7XE07"/>
<evidence type="ECO:0000313" key="4">
    <source>
        <dbReference type="RefSeq" id="XP_009789103.1"/>
    </source>
</evidence>
<sequence>MPSVLPYFPSNHFMPDTSPQVPAPPIITPDLSPSSPSFTPDSYPSLPIVQPAEHNSAFSPHLNLQTPSHNSSPISTFPSTSSPRTTVLIPNRPLAIRKSDMVSKQPAYLQDYVCNSIILLDLTSTCFTHPVQPNVFSFGALFLTNQKLYHSLSTIAEPNSFTQASSHPGWKHAMEAEIAALELNHTWDVVDLPHGKRTLPCKWVYKVKHNSDGTVERLKARLVVRGDIQRKGIDYSETFSPVVKMTTIRCLLTVAVKKG</sequence>
<evidence type="ECO:0000313" key="3">
    <source>
        <dbReference type="Proteomes" id="UP000189701"/>
    </source>
</evidence>
<feature type="compositionally biased region" description="Polar residues" evidence="1">
    <location>
        <begin position="31"/>
        <end position="42"/>
    </location>
</feature>
<dbReference type="AlphaFoldDB" id="A0A1U7XE07"/>
<reference evidence="4" key="2">
    <citation type="submission" date="2025-08" db="UniProtKB">
        <authorList>
            <consortium name="RefSeq"/>
        </authorList>
    </citation>
    <scope>IDENTIFICATION</scope>
    <source>
        <tissue evidence="4">Leaf</tissue>
    </source>
</reference>
<feature type="region of interest" description="Disordered" evidence="1">
    <location>
        <begin position="1"/>
        <end position="42"/>
    </location>
</feature>
<evidence type="ECO:0000259" key="2">
    <source>
        <dbReference type="Pfam" id="PF07727"/>
    </source>
</evidence>
<organism evidence="3 4">
    <name type="scientific">Nicotiana sylvestris</name>
    <name type="common">Wood tobacco</name>
    <name type="synonym">South American tobacco</name>
    <dbReference type="NCBI Taxonomy" id="4096"/>
    <lineage>
        <taxon>Eukaryota</taxon>
        <taxon>Viridiplantae</taxon>
        <taxon>Streptophyta</taxon>
        <taxon>Embryophyta</taxon>
        <taxon>Tracheophyta</taxon>
        <taxon>Spermatophyta</taxon>
        <taxon>Magnoliopsida</taxon>
        <taxon>eudicotyledons</taxon>
        <taxon>Gunneridae</taxon>
        <taxon>Pentapetalae</taxon>
        <taxon>asterids</taxon>
        <taxon>lamiids</taxon>
        <taxon>Solanales</taxon>
        <taxon>Solanaceae</taxon>
        <taxon>Nicotianoideae</taxon>
        <taxon>Nicotianeae</taxon>
        <taxon>Nicotiana</taxon>
    </lineage>
</organism>
<name>A0A1U7XE07_NICSY</name>
<dbReference type="RefSeq" id="XP_009789103.1">
    <property type="nucleotide sequence ID" value="XM_009790801.1"/>
</dbReference>
<dbReference type="Proteomes" id="UP000189701">
    <property type="component" value="Unplaced"/>
</dbReference>
<dbReference type="InterPro" id="IPR013103">
    <property type="entry name" value="RVT_2"/>
</dbReference>
<dbReference type="eggNOG" id="KOG0017">
    <property type="taxonomic scope" value="Eukaryota"/>
</dbReference>
<reference evidence="3" key="1">
    <citation type="journal article" date="2013" name="Genome Biol.">
        <title>Reference genomes and transcriptomes of Nicotiana sylvestris and Nicotiana tomentosiformis.</title>
        <authorList>
            <person name="Sierro N."/>
            <person name="Battey J.N."/>
            <person name="Ouadi S."/>
            <person name="Bovet L."/>
            <person name="Goepfert S."/>
            <person name="Bakaher N."/>
            <person name="Peitsch M.C."/>
            <person name="Ivanov N.V."/>
        </authorList>
    </citation>
    <scope>NUCLEOTIDE SEQUENCE [LARGE SCALE GENOMIC DNA]</scope>
</reference>
<accession>A0A1U7XE07</accession>
<proteinExistence type="predicted"/>
<evidence type="ECO:0000256" key="1">
    <source>
        <dbReference type="SAM" id="MobiDB-lite"/>
    </source>
</evidence>
<dbReference type="OrthoDB" id="1244699at2759"/>
<dbReference type="Pfam" id="PF07727">
    <property type="entry name" value="RVT_2"/>
    <property type="match status" value="1"/>
</dbReference>
<gene>
    <name evidence="4" type="primary">LOC104236792</name>
</gene>
<protein>
    <submittedName>
        <fullName evidence="4">Uncharacterized protein LOC104236792</fullName>
    </submittedName>
</protein>
<keyword evidence="3" id="KW-1185">Reference proteome</keyword>